<protein>
    <submittedName>
        <fullName evidence="1">Uncharacterized protein</fullName>
    </submittedName>
</protein>
<name>A0A4Y2C1J0_ARAVE</name>
<dbReference type="PANTHER" id="PTHR46114:SF1">
    <property type="entry name" value="ZAD DOMAIN-CONTAINING PROTEIN"/>
    <property type="match status" value="1"/>
</dbReference>
<dbReference type="AlphaFoldDB" id="A0A4Y2C1J0"/>
<dbReference type="PANTHER" id="PTHR46114">
    <property type="entry name" value="APPLE DOMAIN-CONTAINING PROTEIN"/>
    <property type="match status" value="1"/>
</dbReference>
<comment type="caution">
    <text evidence="1">The sequence shown here is derived from an EMBL/GenBank/DDBJ whole genome shotgun (WGS) entry which is preliminary data.</text>
</comment>
<reference evidence="1 2" key="1">
    <citation type="journal article" date="2019" name="Sci. Rep.">
        <title>Orb-weaving spider Araneus ventricosus genome elucidates the spidroin gene catalogue.</title>
        <authorList>
            <person name="Kono N."/>
            <person name="Nakamura H."/>
            <person name="Ohtoshi R."/>
            <person name="Moran D.A.P."/>
            <person name="Shinohara A."/>
            <person name="Yoshida Y."/>
            <person name="Fujiwara M."/>
            <person name="Mori M."/>
            <person name="Tomita M."/>
            <person name="Arakawa K."/>
        </authorList>
    </citation>
    <scope>NUCLEOTIDE SEQUENCE [LARGE SCALE GENOMIC DNA]</scope>
</reference>
<sequence length="181" mass="21355">MEIFVKALDREGVAFLHLRNKFKHLSDAKVKEGMFIGPQIKAVFRDEEFEKNCQKQKKQPGWHSNQCAHISLEIRKLKTMVKCFRVIGCNMSLKLQVFDSHLNFVPQNLGAISDEHGKRFHQDISMFEKRFSGRWNRCMLAEYCWSIIRDTPSDAYKRKRPKNHFSVCVFYNQASVIFFCN</sequence>
<dbReference type="Proteomes" id="UP000499080">
    <property type="component" value="Unassembled WGS sequence"/>
</dbReference>
<accession>A0A4Y2C1J0</accession>
<dbReference type="EMBL" id="BGPR01161466">
    <property type="protein sequence ID" value="GBL97466.1"/>
    <property type="molecule type" value="Genomic_DNA"/>
</dbReference>
<proteinExistence type="predicted"/>
<evidence type="ECO:0000313" key="1">
    <source>
        <dbReference type="EMBL" id="GBL97466.1"/>
    </source>
</evidence>
<dbReference type="OrthoDB" id="6744094at2759"/>
<evidence type="ECO:0000313" key="2">
    <source>
        <dbReference type="Proteomes" id="UP000499080"/>
    </source>
</evidence>
<keyword evidence="2" id="KW-1185">Reference proteome</keyword>
<organism evidence="1 2">
    <name type="scientific">Araneus ventricosus</name>
    <name type="common">Orbweaver spider</name>
    <name type="synonym">Epeira ventricosa</name>
    <dbReference type="NCBI Taxonomy" id="182803"/>
    <lineage>
        <taxon>Eukaryota</taxon>
        <taxon>Metazoa</taxon>
        <taxon>Ecdysozoa</taxon>
        <taxon>Arthropoda</taxon>
        <taxon>Chelicerata</taxon>
        <taxon>Arachnida</taxon>
        <taxon>Araneae</taxon>
        <taxon>Araneomorphae</taxon>
        <taxon>Entelegynae</taxon>
        <taxon>Araneoidea</taxon>
        <taxon>Araneidae</taxon>
        <taxon>Araneus</taxon>
    </lineage>
</organism>
<gene>
    <name evidence="1" type="ORF">AVEN_152576_1</name>
</gene>